<dbReference type="Pfam" id="PF00501">
    <property type="entry name" value="AMP-binding"/>
    <property type="match status" value="1"/>
</dbReference>
<gene>
    <name evidence="2" type="ordered locus">GM21_1615</name>
</gene>
<name>C6E5R1_GEOSM</name>
<protein>
    <submittedName>
        <fullName evidence="2">Coenzyme F390 synthetase-like protein</fullName>
    </submittedName>
</protein>
<dbReference type="HOGENOM" id="CLU_035301_0_0_7"/>
<dbReference type="STRING" id="443144.GM21_1615"/>
<proteinExistence type="predicted"/>
<dbReference type="KEGG" id="gem:GM21_1615"/>
<dbReference type="NCBIfam" id="NF045666">
    <property type="entry name" value="DVU1553_fam_AMP"/>
    <property type="match status" value="1"/>
</dbReference>
<dbReference type="InterPro" id="IPR042099">
    <property type="entry name" value="ANL_N_sf"/>
</dbReference>
<dbReference type="eggNOG" id="COG1541">
    <property type="taxonomic scope" value="Bacteria"/>
</dbReference>
<dbReference type="PANTHER" id="PTHR43845:SF1">
    <property type="entry name" value="BLR5969 PROTEIN"/>
    <property type="match status" value="1"/>
</dbReference>
<sequence>MKRTPLEEWLRGKVTDNHDGTLAEQIGRYQLRKLRETVAYVGEKSPFYRDLFRGIGAGSVTDLESFSRLPFTTANDLREQGGRMLCTSQDEIERVVTLQSSGTTGQPKRLFFTAEDLEATVDFFAHGMATLVAPGATAIVFLPGELRDSVGDLLARALVRTKVNPVVWGPVRDPAAARAEILKHHRPCLVGIPTQMLALARGDLAGAIPRGWVESVLLSTDYVPQAIERELERLWGCRVLTHYGMTETGLGGGVECEAGEGYHMREADLYTEIIDPGTGLTVADGEEGEVVFTTLSRRGMPLVRYRTGDLARLIKDPCPCGTVLKRLGRVQGRIAAEVSLKDGRRLRMSDLDEALFAIPGVLDYRAEIEVRVGRDQLRLCFQTAEGEEDQVAGEARSALLSRDATRVLWRDKVLALGSITFCPAGWQGTGVAKRQILDRRGVVLPLKAEAVQRSYPRFAFE</sequence>
<reference evidence="2" key="1">
    <citation type="submission" date="2009-07" db="EMBL/GenBank/DDBJ databases">
        <title>Complete sequence of Geobacter sp. M21.</title>
        <authorList>
            <consortium name="US DOE Joint Genome Institute"/>
            <person name="Lucas S."/>
            <person name="Copeland A."/>
            <person name="Lapidus A."/>
            <person name="Glavina del Rio T."/>
            <person name="Dalin E."/>
            <person name="Tice H."/>
            <person name="Bruce D."/>
            <person name="Goodwin L."/>
            <person name="Pitluck S."/>
            <person name="Saunders E."/>
            <person name="Brettin T."/>
            <person name="Detter J.C."/>
            <person name="Han C."/>
            <person name="Larimer F."/>
            <person name="Land M."/>
            <person name="Hauser L."/>
            <person name="Kyrpides N."/>
            <person name="Ovchinnikova G."/>
            <person name="Lovley D."/>
        </authorList>
    </citation>
    <scope>NUCLEOTIDE SEQUENCE [LARGE SCALE GENOMIC DNA]</scope>
    <source>
        <strain evidence="2">M21</strain>
    </source>
</reference>
<dbReference type="PANTHER" id="PTHR43845">
    <property type="entry name" value="BLR5969 PROTEIN"/>
    <property type="match status" value="1"/>
</dbReference>
<dbReference type="AlphaFoldDB" id="C6E5R1"/>
<organism evidence="2">
    <name type="scientific">Geobacter sp. (strain M21)</name>
    <dbReference type="NCBI Taxonomy" id="443144"/>
    <lineage>
        <taxon>Bacteria</taxon>
        <taxon>Pseudomonadati</taxon>
        <taxon>Thermodesulfobacteriota</taxon>
        <taxon>Desulfuromonadia</taxon>
        <taxon>Geobacterales</taxon>
        <taxon>Geobacteraceae</taxon>
        <taxon>Geobacter</taxon>
    </lineage>
</organism>
<dbReference type="OrthoDB" id="580775at2"/>
<dbReference type="InterPro" id="IPR000873">
    <property type="entry name" value="AMP-dep_synth/lig_dom"/>
</dbReference>
<evidence type="ECO:0000313" key="2">
    <source>
        <dbReference type="EMBL" id="ACT17670.1"/>
    </source>
</evidence>
<feature type="domain" description="AMP-dependent synthetase/ligase" evidence="1">
    <location>
        <begin position="100"/>
        <end position="292"/>
    </location>
</feature>
<dbReference type="SUPFAM" id="SSF56801">
    <property type="entry name" value="Acetyl-CoA synthetase-like"/>
    <property type="match status" value="1"/>
</dbReference>
<dbReference type="Gene3D" id="3.40.50.12780">
    <property type="entry name" value="N-terminal domain of ligase-like"/>
    <property type="match status" value="1"/>
</dbReference>
<accession>C6E5R1</accession>
<evidence type="ECO:0000259" key="1">
    <source>
        <dbReference type="Pfam" id="PF00501"/>
    </source>
</evidence>
<dbReference type="EMBL" id="CP001661">
    <property type="protein sequence ID" value="ACT17670.1"/>
    <property type="molecule type" value="Genomic_DNA"/>
</dbReference>